<dbReference type="VEuPathDB" id="MicrosporidiaDB:M153_10367000408"/>
<dbReference type="InterPro" id="IPR038564">
    <property type="entry name" value="Maf1_sf"/>
</dbReference>
<dbReference type="Proteomes" id="UP000051530">
    <property type="component" value="Unassembled WGS sequence"/>
</dbReference>
<accession>A0A0R0LRR0</accession>
<protein>
    <submittedName>
        <fullName evidence="1">Putative Maf1 regulator protein</fullName>
    </submittedName>
</protein>
<gene>
    <name evidence="1" type="ORF">M153_10367000408</name>
</gene>
<comment type="caution">
    <text evidence="1">The sequence shown here is derived from an EMBL/GenBank/DDBJ whole genome shotgun (WGS) entry which is preliminary data.</text>
</comment>
<dbReference type="AlphaFoldDB" id="A0A0R0LRR0"/>
<proteinExistence type="predicted"/>
<dbReference type="EMBL" id="LGUB01001143">
    <property type="protein sequence ID" value="KRH92172.1"/>
    <property type="molecule type" value="Genomic_DNA"/>
</dbReference>
<dbReference type="OrthoDB" id="277029at2759"/>
<reference evidence="1 2" key="1">
    <citation type="submission" date="2015-07" db="EMBL/GenBank/DDBJ databases">
        <title>The genome of Pseudoloma neurophilia, a relevant intracellular parasite of the zebrafish.</title>
        <authorList>
            <person name="Ndikumana S."/>
            <person name="Pelin A."/>
            <person name="Sanders J."/>
            <person name="Corradi N."/>
        </authorList>
    </citation>
    <scope>NUCLEOTIDE SEQUENCE [LARGE SCALE GENOMIC DNA]</scope>
    <source>
        <strain evidence="1 2">MK1</strain>
    </source>
</reference>
<evidence type="ECO:0000313" key="1">
    <source>
        <dbReference type="EMBL" id="KRH92172.1"/>
    </source>
</evidence>
<organism evidence="1 2">
    <name type="scientific">Pseudoloma neurophilia</name>
    <dbReference type="NCBI Taxonomy" id="146866"/>
    <lineage>
        <taxon>Eukaryota</taxon>
        <taxon>Fungi</taxon>
        <taxon>Fungi incertae sedis</taxon>
        <taxon>Microsporidia</taxon>
        <taxon>Pseudoloma</taxon>
    </lineage>
</organism>
<dbReference type="Gene3D" id="3.40.1000.50">
    <property type="entry name" value="Repressor of RNA polymerase III transcription Maf1"/>
    <property type="match status" value="1"/>
</dbReference>
<name>A0A0R0LRR0_9MICR</name>
<keyword evidence="2" id="KW-1185">Reference proteome</keyword>
<evidence type="ECO:0000313" key="2">
    <source>
        <dbReference type="Proteomes" id="UP000051530"/>
    </source>
</evidence>
<sequence length="152" mass="18588">MKYLEVPICTETNAIFQSLDELDLHLEVFSCKYSKKQKKLQDYKSYTQHFANIMNENYESFQYIEDNLKMIDITNLKNELFLIFLRKRVNNFQNHINLLFFTIKTLVDLKNSQIYQFIGDQHFKRFNCQNLYFFYNKKMKRVLVLKLEYDIS</sequence>